<organism evidence="1 2">
    <name type="scientific">Cricetulus griseus</name>
    <name type="common">Chinese hamster</name>
    <name type="synonym">Cricetulus barabensis griseus</name>
    <dbReference type="NCBI Taxonomy" id="10029"/>
    <lineage>
        <taxon>Eukaryota</taxon>
        <taxon>Metazoa</taxon>
        <taxon>Chordata</taxon>
        <taxon>Craniata</taxon>
        <taxon>Vertebrata</taxon>
        <taxon>Euteleostomi</taxon>
        <taxon>Mammalia</taxon>
        <taxon>Eutheria</taxon>
        <taxon>Euarchontoglires</taxon>
        <taxon>Glires</taxon>
        <taxon>Rodentia</taxon>
        <taxon>Myomorpha</taxon>
        <taxon>Muroidea</taxon>
        <taxon>Cricetidae</taxon>
        <taxon>Cricetinae</taxon>
        <taxon>Cricetulus</taxon>
    </lineage>
</organism>
<sequence>MEACCRMLKYAWQDPSYNLKDDGSLPKKMEIEPFENVQPQKKHRTIHLVSNPNLVLAVSMTKAQNEAHGYPVIIQKYKPYGNGAANQKWHYMENTRTFIAFHSTALDKEVTAANSSGLCTSSVTKENIDQPGYCYLSPDGKKKMMLCLACGQSMRAGKGLKQLLPGVPFFCVSGSEQKSLARRPFKVISIAKVLIHFPAELLYCPCSNNLETSVHLDWPHFQVQLRSSTSSSSDAPSHPASMDFFLLIVI</sequence>
<dbReference type="InterPro" id="IPR043188">
    <property type="entry name" value="DCDC1"/>
</dbReference>
<dbReference type="PANTHER" id="PTHR46302:SF3">
    <property type="entry name" value="DOUBLECORTIN DOMAIN-CONTAINING PROTEIN 1"/>
    <property type="match status" value="1"/>
</dbReference>
<name>G3GZA3_CRIGR</name>
<gene>
    <name evidence="1" type="ORF">I79_003163</name>
</gene>
<protein>
    <submittedName>
        <fullName evidence="1">Doublecortin domain-containing protein 5</fullName>
    </submittedName>
</protein>
<dbReference type="PANTHER" id="PTHR46302">
    <property type="entry name" value="DOUBLECORTIN DOMAIN-CONTAINING PROTEIN 1"/>
    <property type="match status" value="1"/>
</dbReference>
<proteinExistence type="predicted"/>
<dbReference type="GO" id="GO:0008017">
    <property type="term" value="F:microtubule binding"/>
    <property type="evidence" value="ECO:0007669"/>
    <property type="project" value="InterPro"/>
</dbReference>
<dbReference type="InParanoid" id="G3GZA3"/>
<accession>G3GZA3</accession>
<dbReference type="STRING" id="10029.G3GZA3"/>
<dbReference type="EMBL" id="JH000074">
    <property type="protein sequence ID" value="EGW01571.1"/>
    <property type="molecule type" value="Genomic_DNA"/>
</dbReference>
<dbReference type="Proteomes" id="UP000001075">
    <property type="component" value="Unassembled WGS sequence"/>
</dbReference>
<dbReference type="GO" id="GO:0030496">
    <property type="term" value="C:midbody"/>
    <property type="evidence" value="ECO:0007669"/>
    <property type="project" value="TreeGrafter"/>
</dbReference>
<reference evidence="2" key="1">
    <citation type="journal article" date="2011" name="Nat. Biotechnol.">
        <title>The genomic sequence of the Chinese hamster ovary (CHO)-K1 cell line.</title>
        <authorList>
            <person name="Xu X."/>
            <person name="Nagarajan H."/>
            <person name="Lewis N.E."/>
            <person name="Pan S."/>
            <person name="Cai Z."/>
            <person name="Liu X."/>
            <person name="Chen W."/>
            <person name="Xie M."/>
            <person name="Wang W."/>
            <person name="Hammond S."/>
            <person name="Andersen M.R."/>
            <person name="Neff N."/>
            <person name="Passarelli B."/>
            <person name="Koh W."/>
            <person name="Fan H.C."/>
            <person name="Wang J."/>
            <person name="Gui Y."/>
            <person name="Lee K.H."/>
            <person name="Betenbaugh M.J."/>
            <person name="Quake S.R."/>
            <person name="Famili I."/>
            <person name="Palsson B.O."/>
            <person name="Wang J."/>
        </authorList>
    </citation>
    <scope>NUCLEOTIDE SEQUENCE [LARGE SCALE GENOMIC DNA]</scope>
    <source>
        <strain evidence="2">CHO K1 cell line</strain>
    </source>
</reference>
<evidence type="ECO:0000313" key="1">
    <source>
        <dbReference type="EMBL" id="EGW01571.1"/>
    </source>
</evidence>
<dbReference type="GO" id="GO:1902412">
    <property type="term" value="P:regulation of mitotic cytokinesis"/>
    <property type="evidence" value="ECO:0007669"/>
    <property type="project" value="InterPro"/>
</dbReference>
<evidence type="ECO:0000313" key="2">
    <source>
        <dbReference type="Proteomes" id="UP000001075"/>
    </source>
</evidence>
<dbReference type="AlphaFoldDB" id="G3GZA3"/>